<evidence type="ECO:0000256" key="2">
    <source>
        <dbReference type="ARBA" id="ARBA00022801"/>
    </source>
</evidence>
<evidence type="ECO:0000259" key="4">
    <source>
        <dbReference type="Pfam" id="PF18435"/>
    </source>
</evidence>
<sequence length="443" mass="47280">MSTRLTSARARGVAVGAAAAVSLLAVTSASAGAAGQPESGIRNVIPITEILSYGQKVTAVAVEYAADVNPRTLDLDTFTVSDSLYNFRFNPIADLTDPAKRGDRTVTAIYTNDTPSLEPDQQSDRGRYVIIELDPMDPGGSTVIAWNGGVKVNPDLQTRVVQNADVRAQAGNGQGNGPLLAKASATELTPTQPAVNLLYDDFTFERFMTASGTDVPYAFWVPEDYDPAQQYPVVVILPGQGQGLLPNAAGEDNEGVQVASDIPATAWLQEEWTGTDEDVIVLAVQNRRVGSATQQSELMVELVTWFTGQYSIDPDRIYASTVSYGSTLAWAALTNHPGLFDGVLLTGGFAASQAQADAIAASGTPVWITHGTGDHLLRVTTTGQASFNRIWNAYMALGKTPAQATALVKYTEYPLAAFYEPDQHLAAAPTYEDSSILRWLLAQ</sequence>
<evidence type="ECO:0000313" key="6">
    <source>
        <dbReference type="Proteomes" id="UP000321484"/>
    </source>
</evidence>
<evidence type="ECO:0000256" key="1">
    <source>
        <dbReference type="ARBA" id="ARBA00022729"/>
    </source>
</evidence>
<feature type="signal peptide" evidence="3">
    <location>
        <begin position="1"/>
        <end position="33"/>
    </location>
</feature>
<feature type="domain" description="Esterase Ig-like N-terminal" evidence="4">
    <location>
        <begin position="44"/>
        <end position="172"/>
    </location>
</feature>
<dbReference type="OrthoDB" id="9764953at2"/>
<keyword evidence="6" id="KW-1185">Reference proteome</keyword>
<dbReference type="Gene3D" id="3.40.50.1820">
    <property type="entry name" value="alpha/beta hydrolase"/>
    <property type="match status" value="1"/>
</dbReference>
<name>A0A511Z1T3_9CELL</name>
<keyword evidence="2" id="KW-0378">Hydrolase</keyword>
<dbReference type="PANTHER" id="PTHR43037">
    <property type="entry name" value="UNNAMED PRODUCT-RELATED"/>
    <property type="match status" value="1"/>
</dbReference>
<dbReference type="EMBL" id="BJYK01000012">
    <property type="protein sequence ID" value="GEN81418.1"/>
    <property type="molecule type" value="Genomic_DNA"/>
</dbReference>
<gene>
    <name evidence="5" type="ORF">AFE02nite_31520</name>
</gene>
<accession>A0A511Z1T3</accession>
<keyword evidence="1 3" id="KW-0732">Signal</keyword>
<dbReference type="Pfam" id="PF18435">
    <property type="entry name" value="EstA_Ig_like"/>
    <property type="match status" value="1"/>
</dbReference>
<dbReference type="InterPro" id="IPR041172">
    <property type="entry name" value="EstA_Ig-like_N"/>
</dbReference>
<dbReference type="InterPro" id="IPR029058">
    <property type="entry name" value="AB_hydrolase_fold"/>
</dbReference>
<feature type="chain" id="PRO_5021998748" description="Esterase Ig-like N-terminal domain-containing protein" evidence="3">
    <location>
        <begin position="34"/>
        <end position="443"/>
    </location>
</feature>
<reference evidence="5 6" key="1">
    <citation type="submission" date="2019-07" db="EMBL/GenBank/DDBJ databases">
        <title>Whole genome shotgun sequence of Actinotalea fermentans NBRC 105374.</title>
        <authorList>
            <person name="Hosoyama A."/>
            <person name="Uohara A."/>
            <person name="Ohji S."/>
            <person name="Ichikawa N."/>
        </authorList>
    </citation>
    <scope>NUCLEOTIDE SEQUENCE [LARGE SCALE GENOMIC DNA]</scope>
    <source>
        <strain evidence="5 6">NBRC 105374</strain>
    </source>
</reference>
<evidence type="ECO:0000313" key="5">
    <source>
        <dbReference type="EMBL" id="GEN81418.1"/>
    </source>
</evidence>
<dbReference type="Proteomes" id="UP000321484">
    <property type="component" value="Unassembled WGS sequence"/>
</dbReference>
<dbReference type="AlphaFoldDB" id="A0A511Z1T3"/>
<dbReference type="GO" id="GO:0016787">
    <property type="term" value="F:hydrolase activity"/>
    <property type="evidence" value="ECO:0007669"/>
    <property type="project" value="UniProtKB-KW"/>
</dbReference>
<evidence type="ECO:0000256" key="3">
    <source>
        <dbReference type="SAM" id="SignalP"/>
    </source>
</evidence>
<proteinExistence type="predicted"/>
<dbReference type="Gene3D" id="2.60.40.2180">
    <property type="match status" value="1"/>
</dbReference>
<dbReference type="PANTHER" id="PTHR43037:SF5">
    <property type="entry name" value="FERULOYL ESTERASE"/>
    <property type="match status" value="1"/>
</dbReference>
<dbReference type="InterPro" id="IPR050955">
    <property type="entry name" value="Plant_Biomass_Hydrol_Est"/>
</dbReference>
<comment type="caution">
    <text evidence="5">The sequence shown here is derived from an EMBL/GenBank/DDBJ whole genome shotgun (WGS) entry which is preliminary data.</text>
</comment>
<organism evidence="5 6">
    <name type="scientific">Actinotalea fermentans</name>
    <dbReference type="NCBI Taxonomy" id="43671"/>
    <lineage>
        <taxon>Bacteria</taxon>
        <taxon>Bacillati</taxon>
        <taxon>Actinomycetota</taxon>
        <taxon>Actinomycetes</taxon>
        <taxon>Micrococcales</taxon>
        <taxon>Cellulomonadaceae</taxon>
        <taxon>Actinotalea</taxon>
    </lineage>
</organism>
<dbReference type="SUPFAM" id="SSF53474">
    <property type="entry name" value="alpha/beta-Hydrolases"/>
    <property type="match status" value="1"/>
</dbReference>
<dbReference type="RefSeq" id="WP_146820013.1">
    <property type="nucleotide sequence ID" value="NZ_BJYK01000012.1"/>
</dbReference>
<protein>
    <recommendedName>
        <fullName evidence="4">Esterase Ig-like N-terminal domain-containing protein</fullName>
    </recommendedName>
</protein>